<evidence type="ECO:0000256" key="1">
    <source>
        <dbReference type="SAM" id="MobiDB-lite"/>
    </source>
</evidence>
<feature type="compositionally biased region" description="Polar residues" evidence="1">
    <location>
        <begin position="152"/>
        <end position="161"/>
    </location>
</feature>
<dbReference type="Proteomes" id="UP000627464">
    <property type="component" value="Unassembled WGS sequence"/>
</dbReference>
<evidence type="ECO:0000313" key="2">
    <source>
        <dbReference type="EMBL" id="GGA60902.1"/>
    </source>
</evidence>
<evidence type="ECO:0000313" key="3">
    <source>
        <dbReference type="Proteomes" id="UP000627464"/>
    </source>
</evidence>
<organism evidence="2 3">
    <name type="scientific">Hafnia psychrotolerans</name>
    <dbReference type="NCBI Taxonomy" id="1477018"/>
    <lineage>
        <taxon>Bacteria</taxon>
        <taxon>Pseudomonadati</taxon>
        <taxon>Pseudomonadota</taxon>
        <taxon>Gammaproteobacteria</taxon>
        <taxon>Enterobacterales</taxon>
        <taxon>Hafniaceae</taxon>
        <taxon>Hafnia</taxon>
    </lineage>
</organism>
<comment type="caution">
    <text evidence="2">The sequence shown here is derived from an EMBL/GenBank/DDBJ whole genome shotgun (WGS) entry which is preliminary data.</text>
</comment>
<proteinExistence type="predicted"/>
<keyword evidence="3" id="KW-1185">Reference proteome</keyword>
<protein>
    <submittedName>
        <fullName evidence="2">Uncharacterized protein</fullName>
    </submittedName>
</protein>
<gene>
    <name evidence="2" type="ORF">GCM10011328_40440</name>
</gene>
<feature type="region of interest" description="Disordered" evidence="1">
    <location>
        <begin position="141"/>
        <end position="161"/>
    </location>
</feature>
<dbReference type="EMBL" id="BMFZ01000015">
    <property type="protein sequence ID" value="GGA60902.1"/>
    <property type="molecule type" value="Genomic_DNA"/>
</dbReference>
<name>A0ABQ1H6J2_9GAMM</name>
<reference evidence="3" key="1">
    <citation type="journal article" date="2019" name="Int. J. Syst. Evol. Microbiol.">
        <title>The Global Catalogue of Microorganisms (GCM) 10K type strain sequencing project: providing services to taxonomists for standard genome sequencing and annotation.</title>
        <authorList>
            <consortium name="The Broad Institute Genomics Platform"/>
            <consortium name="The Broad Institute Genome Sequencing Center for Infectious Disease"/>
            <person name="Wu L."/>
            <person name="Ma J."/>
        </authorList>
    </citation>
    <scope>NUCLEOTIDE SEQUENCE [LARGE SCALE GENOMIC DNA]</scope>
    <source>
        <strain evidence="3">CGMCC 1.12806</strain>
    </source>
</reference>
<sequence length="161" mass="18415">MKEYTTQAEHADLDAWLDSHLESLNWMQVITLVLVDLNKRGKVRDIVEHSWFQRKALLNGRTDYLSQTAWTALQSYTVPESKTVDYKNRREPAVFDKTTDSVWFLADSQLEQVEDLVALHAKIRCPVAAGHNYVSQQTAAHRNSDRCHTDCPSPTETAGNR</sequence>
<accession>A0ABQ1H6J2</accession>